<dbReference type="GO" id="GO:0009279">
    <property type="term" value="C:cell outer membrane"/>
    <property type="evidence" value="ECO:0007669"/>
    <property type="project" value="InterPro"/>
</dbReference>
<keyword evidence="7" id="KW-1185">Reference proteome</keyword>
<keyword evidence="2" id="KW-0813">Transport</keyword>
<dbReference type="Proteomes" id="UP001223336">
    <property type="component" value="Unassembled WGS sequence"/>
</dbReference>
<evidence type="ECO:0000259" key="4">
    <source>
        <dbReference type="Pfam" id="PF01389"/>
    </source>
</evidence>
<keyword evidence="2" id="KW-0626">Porin</keyword>
<dbReference type="RefSeq" id="WP_308133865.1">
    <property type="nucleotide sequence ID" value="NZ_CP133217.1"/>
</dbReference>
<keyword evidence="2" id="KW-0812">Transmembrane</keyword>
<gene>
    <name evidence="5" type="ORF">RCC75_04215</name>
    <name evidence="6" type="ORF">RCG00_14590</name>
</gene>
<dbReference type="EMBL" id="JAVFKN010000003">
    <property type="protein sequence ID" value="MDQ5767717.1"/>
    <property type="molecule type" value="Genomic_DNA"/>
</dbReference>
<dbReference type="EMBL" id="CP133217">
    <property type="protein sequence ID" value="WML85522.1"/>
    <property type="molecule type" value="Genomic_DNA"/>
</dbReference>
<protein>
    <submittedName>
        <fullName evidence="6">Outer membrane beta-barrel protein</fullName>
    </submittedName>
</protein>
<sequence>MNKSILMAAAIAAFCSSPVFAGGSLFGDDSSDEDSTGAIYGGASIGQSSDGSCDALKDQVGALLNDVECPTPSAWKVFGGYQIAPNLAVEGAYVDFGEAAADGAIPAVLGLNKVANPASLTSQATGFNVAGVASTPVTEEVSVFGKAGLMMWEKESAATIENFGPSATTITQKTTTDGVDLSLGAGAEYKIDDNWGVRGELEHFNGLNNNLYSVGATFSTF</sequence>
<proteinExistence type="inferred from homology"/>
<dbReference type="AlphaFoldDB" id="A0AA51QY24"/>
<name>A0AA51QY24_9GAMM</name>
<dbReference type="Pfam" id="PF01389">
    <property type="entry name" value="OmpA_membrane"/>
    <property type="match status" value="1"/>
</dbReference>
<evidence type="ECO:0000313" key="7">
    <source>
        <dbReference type="Proteomes" id="UP001223336"/>
    </source>
</evidence>
<feature type="signal peptide" evidence="3">
    <location>
        <begin position="1"/>
        <end position="21"/>
    </location>
</feature>
<dbReference type="Gene3D" id="2.40.160.20">
    <property type="match status" value="1"/>
</dbReference>
<reference evidence="6 7" key="1">
    <citation type="submission" date="2023-08" db="EMBL/GenBank/DDBJ databases">
        <title>New molecular markers tilS and rpoB for phylogenetic and monitoring studies of the genus Thiothrix biodiversity.</title>
        <authorList>
            <person name="Ravin N.V."/>
            <person name="Smolyakov D."/>
            <person name="Markov N.D."/>
            <person name="Beletsky A.V."/>
            <person name="Mardanov A.V."/>
            <person name="Rudenko T.S."/>
            <person name="Grabovich M.Y."/>
        </authorList>
    </citation>
    <scope>NUCLEOTIDE SEQUENCE</scope>
    <source>
        <strain evidence="6">DNT52</strain>
        <strain evidence="5 7">H33</strain>
    </source>
</reference>
<organism evidence="6">
    <name type="scientific">Thiothrix subterranea</name>
    <dbReference type="NCBI Taxonomy" id="2735563"/>
    <lineage>
        <taxon>Bacteria</taxon>
        <taxon>Pseudomonadati</taxon>
        <taxon>Pseudomonadota</taxon>
        <taxon>Gammaproteobacteria</taxon>
        <taxon>Thiotrichales</taxon>
        <taxon>Thiotrichaceae</taxon>
        <taxon>Thiothrix</taxon>
    </lineage>
</organism>
<keyword evidence="2" id="KW-0406">Ion transport</keyword>
<dbReference type="InterPro" id="IPR000498">
    <property type="entry name" value="OmpA-like_TM_dom"/>
</dbReference>
<keyword evidence="3" id="KW-0732">Signal</keyword>
<feature type="domain" description="Outer membrane protein OmpA-like transmembrane" evidence="4">
    <location>
        <begin position="39"/>
        <end position="210"/>
    </location>
</feature>
<dbReference type="GO" id="GO:0046930">
    <property type="term" value="C:pore complex"/>
    <property type="evidence" value="ECO:0007669"/>
    <property type="project" value="UniProtKB-KW"/>
</dbReference>
<dbReference type="SUPFAM" id="SSF56925">
    <property type="entry name" value="OMPA-like"/>
    <property type="match status" value="1"/>
</dbReference>
<accession>A0AA51QY24</accession>
<evidence type="ECO:0000256" key="1">
    <source>
        <dbReference type="ARBA" id="ARBA00005710"/>
    </source>
</evidence>
<evidence type="ECO:0000256" key="3">
    <source>
        <dbReference type="SAM" id="SignalP"/>
    </source>
</evidence>
<evidence type="ECO:0000256" key="2">
    <source>
        <dbReference type="ARBA" id="ARBA00023114"/>
    </source>
</evidence>
<comment type="similarity">
    <text evidence="1">Belongs to the outer membrane OOP (TC 1.B.6) superfamily. OmpA family.</text>
</comment>
<dbReference type="GO" id="GO:0015288">
    <property type="term" value="F:porin activity"/>
    <property type="evidence" value="ECO:0007669"/>
    <property type="project" value="UniProtKB-KW"/>
</dbReference>
<dbReference type="Proteomes" id="UP001229862">
    <property type="component" value="Chromosome"/>
</dbReference>
<dbReference type="InterPro" id="IPR011250">
    <property type="entry name" value="OMP/PagP_B-barrel"/>
</dbReference>
<feature type="chain" id="PRO_5041386846" evidence="3">
    <location>
        <begin position="22"/>
        <end position="221"/>
    </location>
</feature>
<evidence type="ECO:0000313" key="5">
    <source>
        <dbReference type="EMBL" id="MDQ5767717.1"/>
    </source>
</evidence>
<evidence type="ECO:0000313" key="6">
    <source>
        <dbReference type="EMBL" id="WML85522.1"/>
    </source>
</evidence>